<dbReference type="Proteomes" id="UP000677234">
    <property type="component" value="Chromosome"/>
</dbReference>
<evidence type="ECO:0000256" key="1">
    <source>
        <dbReference type="SAM" id="Phobius"/>
    </source>
</evidence>
<evidence type="ECO:0000313" key="4">
    <source>
        <dbReference type="Proteomes" id="UP000595847"/>
    </source>
</evidence>
<keyword evidence="1" id="KW-0812">Transmembrane</keyword>
<dbReference type="EMBL" id="CP066308">
    <property type="protein sequence ID" value="QQE73234.1"/>
    <property type="molecule type" value="Genomic_DNA"/>
</dbReference>
<gene>
    <name evidence="2" type="ORF">JD108_15145</name>
    <name evidence="3" type="ORF">KDJ56_15090</name>
</gene>
<keyword evidence="5" id="KW-1185">Reference proteome</keyword>
<evidence type="ECO:0000313" key="5">
    <source>
        <dbReference type="Proteomes" id="UP000677234"/>
    </source>
</evidence>
<sequence>MIVRNLMRVITAGGIVAAIGYMLAPRRRRGFAFNINRWPVSMRDVQKLMKASRKLMRAMAR</sequence>
<protein>
    <submittedName>
        <fullName evidence="2">Uncharacterized protein</fullName>
    </submittedName>
</protein>
<dbReference type="EMBL" id="CP073708">
    <property type="protein sequence ID" value="QUO40315.1"/>
    <property type="molecule type" value="Genomic_DNA"/>
</dbReference>
<feature type="transmembrane region" description="Helical" evidence="1">
    <location>
        <begin position="6"/>
        <end position="24"/>
    </location>
</feature>
<dbReference type="AlphaFoldDB" id="A0A7T5EIG3"/>
<reference evidence="2 4" key="1">
    <citation type="submission" date="2020-12" db="EMBL/GenBank/DDBJ databases">
        <title>strain FJAT-54423T represents a novel species of the genus Brevibacillus.</title>
        <authorList>
            <person name="Tang R."/>
        </authorList>
    </citation>
    <scope>NUCLEOTIDE SEQUENCE [LARGE SCALE GENOMIC DNA]</scope>
    <source>
        <strain evidence="2 4">FJAT-54423</strain>
    </source>
</reference>
<dbReference type="RefSeq" id="WP_198826860.1">
    <property type="nucleotide sequence ID" value="NZ_CP066308.1"/>
</dbReference>
<accession>A0A7T5EIG3</accession>
<proteinExistence type="predicted"/>
<name>A0A7T5EIG3_9BACL</name>
<dbReference type="KEGG" id="bcop:JD108_15145"/>
<organism evidence="2 4">
    <name type="scientific">Brevibacillus composti</name>
    <dbReference type="NCBI Taxonomy" id="2796470"/>
    <lineage>
        <taxon>Bacteria</taxon>
        <taxon>Bacillati</taxon>
        <taxon>Bacillota</taxon>
        <taxon>Bacilli</taxon>
        <taxon>Bacillales</taxon>
        <taxon>Paenibacillaceae</taxon>
        <taxon>Brevibacillus</taxon>
    </lineage>
</organism>
<keyword evidence="1" id="KW-1133">Transmembrane helix</keyword>
<evidence type="ECO:0000313" key="2">
    <source>
        <dbReference type="EMBL" id="QQE73234.1"/>
    </source>
</evidence>
<dbReference type="Proteomes" id="UP000595847">
    <property type="component" value="Chromosome"/>
</dbReference>
<keyword evidence="1" id="KW-0472">Membrane</keyword>
<evidence type="ECO:0000313" key="3">
    <source>
        <dbReference type="EMBL" id="QUO40315.1"/>
    </source>
</evidence>
<reference evidence="3" key="2">
    <citation type="submission" date="2021-04" db="EMBL/GenBank/DDBJ databases">
        <title>Brevibacillus composti FJAT-54423, complete genome.</title>
        <authorList>
            <person name="Tang R."/>
        </authorList>
    </citation>
    <scope>NUCLEOTIDE SEQUENCE</scope>
    <source>
        <strain evidence="3">FJAT-54424</strain>
    </source>
</reference>